<dbReference type="InterPro" id="IPR018708">
    <property type="entry name" value="DUF2225"/>
</dbReference>
<sequence>MVEPLYHVKVECTYCQFSFETSRVRPSFKKAKHTDTDFCIHYKDVNPDYYVVRVCPFCGYADSENASGKLSPAQRQEFREKVADHWTPKELGNERSWEDAMQAYKLALVCAQIRNEKGRVIAGLLHHIAWLYRYRGEVEQEQRFLQFALDEYTNVFETEAGELNNARLMYLMGELNRRLKNYKEAVKWFGRVINDKRIMDAAMIRASREQWVTTREDMLAEQLELPEEMLSEKK</sequence>
<dbReference type="RefSeq" id="WP_133226854.1">
    <property type="nucleotide sequence ID" value="NZ_SMRT01000003.1"/>
</dbReference>
<dbReference type="Pfam" id="PF09986">
    <property type="entry name" value="DUF2225"/>
    <property type="match status" value="1"/>
</dbReference>
<dbReference type="Proteomes" id="UP000295636">
    <property type="component" value="Unassembled WGS sequence"/>
</dbReference>
<gene>
    <name evidence="1" type="ORF">E1757_08780</name>
</gene>
<keyword evidence="2" id="KW-1185">Reference proteome</keyword>
<proteinExistence type="predicted"/>
<dbReference type="EMBL" id="SMRT01000003">
    <property type="protein sequence ID" value="TDF98626.1"/>
    <property type="molecule type" value="Genomic_DNA"/>
</dbReference>
<dbReference type="SUPFAM" id="SSF48452">
    <property type="entry name" value="TPR-like"/>
    <property type="match status" value="1"/>
</dbReference>
<name>A0A4R5KSN2_9BACL</name>
<reference evidence="1 2" key="1">
    <citation type="submission" date="2019-03" db="EMBL/GenBank/DDBJ databases">
        <title>This is whole genome sequence of Paenibacillus sp MS74 strain.</title>
        <authorList>
            <person name="Trinh H.N."/>
        </authorList>
    </citation>
    <scope>NUCLEOTIDE SEQUENCE [LARGE SCALE GENOMIC DNA]</scope>
    <source>
        <strain evidence="1 2">MS74</strain>
    </source>
</reference>
<dbReference type="OrthoDB" id="9780343at2"/>
<dbReference type="AlphaFoldDB" id="A0A4R5KSN2"/>
<accession>A0A4R5KSN2</accession>
<comment type="caution">
    <text evidence="1">The sequence shown here is derived from an EMBL/GenBank/DDBJ whole genome shotgun (WGS) entry which is preliminary data.</text>
</comment>
<organism evidence="1 2">
    <name type="scientific">Paenibacillus piri</name>
    <dbReference type="NCBI Taxonomy" id="2547395"/>
    <lineage>
        <taxon>Bacteria</taxon>
        <taxon>Bacillati</taxon>
        <taxon>Bacillota</taxon>
        <taxon>Bacilli</taxon>
        <taxon>Bacillales</taxon>
        <taxon>Paenibacillaceae</taxon>
        <taxon>Paenibacillus</taxon>
    </lineage>
</organism>
<evidence type="ECO:0000313" key="1">
    <source>
        <dbReference type="EMBL" id="TDF98626.1"/>
    </source>
</evidence>
<dbReference type="InterPro" id="IPR011990">
    <property type="entry name" value="TPR-like_helical_dom_sf"/>
</dbReference>
<dbReference type="Gene3D" id="1.25.40.10">
    <property type="entry name" value="Tetratricopeptide repeat domain"/>
    <property type="match status" value="1"/>
</dbReference>
<evidence type="ECO:0000313" key="2">
    <source>
        <dbReference type="Proteomes" id="UP000295636"/>
    </source>
</evidence>
<protein>
    <submittedName>
        <fullName evidence="1">DUF2225 domain-containing protein</fullName>
    </submittedName>
</protein>